<dbReference type="AlphaFoldDB" id="A0A5J5EM37"/>
<organism evidence="4 5">
    <name type="scientific">Sphaerosporella brunnea</name>
    <dbReference type="NCBI Taxonomy" id="1250544"/>
    <lineage>
        <taxon>Eukaryota</taxon>
        <taxon>Fungi</taxon>
        <taxon>Dikarya</taxon>
        <taxon>Ascomycota</taxon>
        <taxon>Pezizomycotina</taxon>
        <taxon>Pezizomycetes</taxon>
        <taxon>Pezizales</taxon>
        <taxon>Pyronemataceae</taxon>
        <taxon>Sphaerosporella</taxon>
    </lineage>
</organism>
<dbReference type="InterPro" id="IPR013256">
    <property type="entry name" value="Chromatin_SPT2"/>
</dbReference>
<evidence type="ECO:0000313" key="4">
    <source>
        <dbReference type="EMBL" id="KAA8896281.1"/>
    </source>
</evidence>
<feature type="region of interest" description="Disordered" evidence="3">
    <location>
        <begin position="13"/>
        <end position="209"/>
    </location>
</feature>
<accession>A0A5J5EM37</accession>
<evidence type="ECO:0000256" key="1">
    <source>
        <dbReference type="ARBA" id="ARBA00006461"/>
    </source>
</evidence>
<name>A0A5J5EM37_9PEZI</name>
<evidence type="ECO:0008006" key="6">
    <source>
        <dbReference type="Google" id="ProtNLM"/>
    </source>
</evidence>
<proteinExistence type="inferred from homology"/>
<dbReference type="GO" id="GO:0006334">
    <property type="term" value="P:nucleosome assembly"/>
    <property type="evidence" value="ECO:0007669"/>
    <property type="project" value="TreeGrafter"/>
</dbReference>
<evidence type="ECO:0000256" key="3">
    <source>
        <dbReference type="SAM" id="MobiDB-lite"/>
    </source>
</evidence>
<sequence length="234" mass="26023">MSYTERLAAAAKLQEEKKKPAGITHKARAPVTEKKEWQKKLEASRQQQAGGSVADRKSKSPGALSGGEKSTLAKKAAGKDMGKAGPLKKPGVDNDRRTSVAKGKASDKARPVEPPIKRKRSPSPISWRGRNAAAAPVKKASRPRHGRNRYDEDDEDDDWIVDDDEEEGGGYRQRYRYAESEDESDSDMEAAGLDILEEEERSRRNAIKEDIEQERLEKELAARKAAMKKKLGKK</sequence>
<gene>
    <name evidence="4" type="ORF">FN846DRAFT_277763</name>
</gene>
<dbReference type="PANTHER" id="PTHR22691:SF8">
    <property type="entry name" value="PROTEIN SPT2 HOMOLOG"/>
    <property type="match status" value="1"/>
</dbReference>
<evidence type="ECO:0000313" key="5">
    <source>
        <dbReference type="Proteomes" id="UP000326924"/>
    </source>
</evidence>
<reference evidence="4 5" key="1">
    <citation type="submission" date="2019-09" db="EMBL/GenBank/DDBJ databases">
        <title>Draft genome of the ectomycorrhizal ascomycete Sphaerosporella brunnea.</title>
        <authorList>
            <consortium name="DOE Joint Genome Institute"/>
            <person name="Benucci G.M."/>
            <person name="Marozzi G."/>
            <person name="Antonielli L."/>
            <person name="Sanchez S."/>
            <person name="Marco P."/>
            <person name="Wang X."/>
            <person name="Falini L.B."/>
            <person name="Barry K."/>
            <person name="Haridas S."/>
            <person name="Lipzen A."/>
            <person name="Labutti K."/>
            <person name="Grigoriev I.V."/>
            <person name="Murat C."/>
            <person name="Martin F."/>
            <person name="Albertini E."/>
            <person name="Donnini D."/>
            <person name="Bonito G."/>
        </authorList>
    </citation>
    <scope>NUCLEOTIDE SEQUENCE [LARGE SCALE GENOMIC DNA]</scope>
    <source>
        <strain evidence="4 5">Sb_GMNB300</strain>
    </source>
</reference>
<keyword evidence="2" id="KW-0175">Coiled coil</keyword>
<feature type="compositionally biased region" description="Basic and acidic residues" evidence="3">
    <location>
        <begin position="31"/>
        <end position="43"/>
    </location>
</feature>
<dbReference type="GO" id="GO:0042393">
    <property type="term" value="F:histone binding"/>
    <property type="evidence" value="ECO:0007669"/>
    <property type="project" value="TreeGrafter"/>
</dbReference>
<feature type="compositionally biased region" description="Basic and acidic residues" evidence="3">
    <location>
        <begin position="200"/>
        <end position="209"/>
    </location>
</feature>
<dbReference type="GO" id="GO:0006360">
    <property type="term" value="P:transcription by RNA polymerase I"/>
    <property type="evidence" value="ECO:0007669"/>
    <property type="project" value="TreeGrafter"/>
</dbReference>
<dbReference type="Proteomes" id="UP000326924">
    <property type="component" value="Unassembled WGS sequence"/>
</dbReference>
<feature type="compositionally biased region" description="Basic and acidic residues" evidence="3">
    <location>
        <begin position="90"/>
        <end position="111"/>
    </location>
</feature>
<comment type="caution">
    <text evidence="4">The sequence shown here is derived from an EMBL/GenBank/DDBJ whole genome shotgun (WGS) entry which is preliminary data.</text>
</comment>
<dbReference type="Pfam" id="PF08243">
    <property type="entry name" value="SPT2"/>
    <property type="match status" value="1"/>
</dbReference>
<dbReference type="PANTHER" id="PTHR22691">
    <property type="entry name" value="YEAST SPT2-RELATED"/>
    <property type="match status" value="1"/>
</dbReference>
<protein>
    <recommendedName>
        <fullName evidence="6">SPT2 chromatin protein-domain-containing protein</fullName>
    </recommendedName>
</protein>
<dbReference type="InParanoid" id="A0A5J5EM37"/>
<comment type="similarity">
    <text evidence="1">Belongs to the SPT2 family.</text>
</comment>
<dbReference type="SMART" id="SM00784">
    <property type="entry name" value="SPT2"/>
    <property type="match status" value="1"/>
</dbReference>
<keyword evidence="5" id="KW-1185">Reference proteome</keyword>
<evidence type="ECO:0000256" key="2">
    <source>
        <dbReference type="ARBA" id="ARBA00023054"/>
    </source>
</evidence>
<dbReference type="GO" id="GO:0005730">
    <property type="term" value="C:nucleolus"/>
    <property type="evidence" value="ECO:0007669"/>
    <property type="project" value="TreeGrafter"/>
</dbReference>
<dbReference type="EMBL" id="VXIS01000217">
    <property type="protein sequence ID" value="KAA8896281.1"/>
    <property type="molecule type" value="Genomic_DNA"/>
</dbReference>
<feature type="compositionally biased region" description="Acidic residues" evidence="3">
    <location>
        <begin position="151"/>
        <end position="168"/>
    </location>
</feature>
<dbReference type="GO" id="GO:0003677">
    <property type="term" value="F:DNA binding"/>
    <property type="evidence" value="ECO:0007669"/>
    <property type="project" value="TreeGrafter"/>
</dbReference>
<dbReference type="OrthoDB" id="5407756at2759"/>